<gene>
    <name evidence="11" type="primary">LOC103202548</name>
</gene>
<organism evidence="10 11">
    <name type="scientific">Orycteropus afer afer</name>
    <dbReference type="NCBI Taxonomy" id="1230840"/>
    <lineage>
        <taxon>Eukaryota</taxon>
        <taxon>Metazoa</taxon>
        <taxon>Chordata</taxon>
        <taxon>Craniata</taxon>
        <taxon>Vertebrata</taxon>
        <taxon>Euteleostomi</taxon>
        <taxon>Mammalia</taxon>
        <taxon>Eutheria</taxon>
        <taxon>Afrotheria</taxon>
        <taxon>Tubulidentata</taxon>
        <taxon>Orycteropodidae</taxon>
        <taxon>Orycteropus</taxon>
    </lineage>
</organism>
<dbReference type="AlphaFoldDB" id="A0A8B7ADV0"/>
<dbReference type="RefSeq" id="XP_007945637.2">
    <property type="nucleotide sequence ID" value="XM_007947446.2"/>
</dbReference>
<reference evidence="11" key="1">
    <citation type="submission" date="2025-08" db="UniProtKB">
        <authorList>
            <consortium name="RefSeq"/>
        </authorList>
    </citation>
    <scope>IDENTIFICATION</scope>
</reference>
<dbReference type="InterPro" id="IPR040012">
    <property type="entry name" value="CD200R"/>
</dbReference>
<evidence type="ECO:0000256" key="8">
    <source>
        <dbReference type="ARBA" id="ARBA00023170"/>
    </source>
</evidence>
<dbReference type="Gene3D" id="2.60.40.10">
    <property type="entry name" value="Immunoglobulins"/>
    <property type="match status" value="2"/>
</dbReference>
<evidence type="ECO:0000256" key="5">
    <source>
        <dbReference type="ARBA" id="ARBA00022989"/>
    </source>
</evidence>
<evidence type="ECO:0000256" key="2">
    <source>
        <dbReference type="ARBA" id="ARBA00008215"/>
    </source>
</evidence>
<dbReference type="PANTHER" id="PTHR21462">
    <property type="entry name" value="CELL SURFACE GLYCOPROTEIN OX2 RECEPTOR PRECURSOR"/>
    <property type="match status" value="1"/>
</dbReference>
<dbReference type="PROSITE" id="PS50835">
    <property type="entry name" value="IG_LIKE"/>
    <property type="match status" value="1"/>
</dbReference>
<dbReference type="InterPro" id="IPR007110">
    <property type="entry name" value="Ig-like_dom"/>
</dbReference>
<comment type="similarity">
    <text evidence="2">Belongs to the CD200R family.</text>
</comment>
<dbReference type="GO" id="GO:0009897">
    <property type="term" value="C:external side of plasma membrane"/>
    <property type="evidence" value="ECO:0007669"/>
    <property type="project" value="TreeGrafter"/>
</dbReference>
<keyword evidence="5" id="KW-1133">Transmembrane helix</keyword>
<dbReference type="GeneID" id="103202548"/>
<comment type="subcellular location">
    <subcellularLocation>
        <location evidence="1">Membrane</location>
        <topology evidence="1">Single-pass type I membrane protein</topology>
    </subcellularLocation>
</comment>
<evidence type="ECO:0000256" key="1">
    <source>
        <dbReference type="ARBA" id="ARBA00004479"/>
    </source>
</evidence>
<keyword evidence="7" id="KW-1015">Disulfide bond</keyword>
<evidence type="ECO:0000256" key="6">
    <source>
        <dbReference type="ARBA" id="ARBA00023136"/>
    </source>
</evidence>
<proteinExistence type="inferred from homology"/>
<accession>A0A8B7ADV0</accession>
<dbReference type="FunFam" id="2.60.40.10:FF:000584">
    <property type="entry name" value="Cell surface glycoprotein CD200 receptor 1"/>
    <property type="match status" value="1"/>
</dbReference>
<keyword evidence="8" id="KW-0675">Receptor</keyword>
<keyword evidence="6" id="KW-0472">Membrane</keyword>
<sequence>MCPPQTGCKAFPSLLNIVHESLQAVPTFIRLHTTTDLHFVTIDSFAFFVNVDILLSLSCFTQQNGFDVHECYVFPFIAKKYSIEWVFHLLIVKTSLTVLVNTKAVLSCPPVPLTPEFVATWKIIFRDNTSCTKAYRRDKNETLEANCTNKGITWATRPDQSPALQIDPVAITHDGSYMCEIVTANGNFHHAYHVQVLVPPEVTVFLTENRTVVCKAVAGKPAAQISWNPEGDCITEQENQGNGAVSVRSACHWEDGIMSAVTCSVSHLTRNESLSIQLHPVQMYWISLQLLGTWKQVSVFCEVDLELGQAGFVVA</sequence>
<dbReference type="PANTHER" id="PTHR21462:SF2">
    <property type="entry name" value="CELL SURFACE GLYCOPROTEIN CD200 RECEPTOR 2"/>
    <property type="match status" value="1"/>
</dbReference>
<dbReference type="GO" id="GO:0038023">
    <property type="term" value="F:signaling receptor activity"/>
    <property type="evidence" value="ECO:0007669"/>
    <property type="project" value="InterPro"/>
</dbReference>
<evidence type="ECO:0000256" key="9">
    <source>
        <dbReference type="ARBA" id="ARBA00023180"/>
    </source>
</evidence>
<keyword evidence="9" id="KW-0325">Glycoprotein</keyword>
<dbReference type="SMART" id="SM00409">
    <property type="entry name" value="IG"/>
    <property type="match status" value="1"/>
</dbReference>
<keyword evidence="10" id="KW-1185">Reference proteome</keyword>
<evidence type="ECO:0000256" key="3">
    <source>
        <dbReference type="ARBA" id="ARBA00022692"/>
    </source>
</evidence>
<name>A0A8B7ADV0_ORYAF</name>
<dbReference type="InterPro" id="IPR036179">
    <property type="entry name" value="Ig-like_dom_sf"/>
</dbReference>
<dbReference type="OrthoDB" id="8915654at2759"/>
<dbReference type="GO" id="GO:0150077">
    <property type="term" value="P:regulation of neuroinflammatory response"/>
    <property type="evidence" value="ECO:0007669"/>
    <property type="project" value="InterPro"/>
</dbReference>
<dbReference type="SUPFAM" id="SSF48726">
    <property type="entry name" value="Immunoglobulin"/>
    <property type="match status" value="2"/>
</dbReference>
<dbReference type="Proteomes" id="UP000694850">
    <property type="component" value="Unplaced"/>
</dbReference>
<evidence type="ECO:0000313" key="11">
    <source>
        <dbReference type="RefSeq" id="XP_007945637.2"/>
    </source>
</evidence>
<keyword evidence="4" id="KW-0732">Signal</keyword>
<keyword evidence="3" id="KW-0812">Transmembrane</keyword>
<dbReference type="InterPro" id="IPR013783">
    <property type="entry name" value="Ig-like_fold"/>
</dbReference>
<evidence type="ECO:0000256" key="7">
    <source>
        <dbReference type="ARBA" id="ARBA00023157"/>
    </source>
</evidence>
<evidence type="ECO:0000256" key="4">
    <source>
        <dbReference type="ARBA" id="ARBA00022729"/>
    </source>
</evidence>
<protein>
    <submittedName>
        <fullName evidence="11">Cell surface glycoprotein CD200 receptor 1-like</fullName>
    </submittedName>
</protein>
<evidence type="ECO:0000313" key="10">
    <source>
        <dbReference type="Proteomes" id="UP000694850"/>
    </source>
</evidence>
<dbReference type="InterPro" id="IPR003599">
    <property type="entry name" value="Ig_sub"/>
</dbReference>